<dbReference type="Pfam" id="PF03466">
    <property type="entry name" value="LysR_substrate"/>
    <property type="match status" value="1"/>
</dbReference>
<feature type="domain" description="HTH lysR-type" evidence="5">
    <location>
        <begin position="20"/>
        <end position="70"/>
    </location>
</feature>
<dbReference type="SUPFAM" id="SSF46785">
    <property type="entry name" value="Winged helix' DNA-binding domain"/>
    <property type="match status" value="1"/>
</dbReference>
<keyword evidence="4" id="KW-0804">Transcription</keyword>
<dbReference type="InterPro" id="IPR036388">
    <property type="entry name" value="WH-like_DNA-bd_sf"/>
</dbReference>
<keyword evidence="3" id="KW-0238">DNA-binding</keyword>
<dbReference type="PROSITE" id="PS50931">
    <property type="entry name" value="HTH_LYSR"/>
    <property type="match status" value="1"/>
</dbReference>
<dbReference type="EMBL" id="CP053712">
    <property type="protein sequence ID" value="QKE93911.1"/>
    <property type="molecule type" value="Genomic_DNA"/>
</dbReference>
<accession>A0A6M8I1U3</accession>
<dbReference type="RefSeq" id="WP_171837428.1">
    <property type="nucleotide sequence ID" value="NZ_CP053712.1"/>
</dbReference>
<protein>
    <submittedName>
        <fullName evidence="6">LysR family transcriptional regulator</fullName>
    </submittedName>
</protein>
<dbReference type="InterPro" id="IPR000847">
    <property type="entry name" value="LysR_HTH_N"/>
</dbReference>
<gene>
    <name evidence="6" type="ORF">HN018_27720</name>
</gene>
<dbReference type="Pfam" id="PF00126">
    <property type="entry name" value="HTH_1"/>
    <property type="match status" value="1"/>
</dbReference>
<dbReference type="GO" id="GO:0003677">
    <property type="term" value="F:DNA binding"/>
    <property type="evidence" value="ECO:0007669"/>
    <property type="project" value="UniProtKB-KW"/>
</dbReference>
<dbReference type="PRINTS" id="PR00039">
    <property type="entry name" value="HTHLYSR"/>
</dbReference>
<dbReference type="FunFam" id="1.10.10.10:FF:000001">
    <property type="entry name" value="LysR family transcriptional regulator"/>
    <property type="match status" value="1"/>
</dbReference>
<dbReference type="GO" id="GO:0003700">
    <property type="term" value="F:DNA-binding transcription factor activity"/>
    <property type="evidence" value="ECO:0007669"/>
    <property type="project" value="InterPro"/>
</dbReference>
<evidence type="ECO:0000256" key="1">
    <source>
        <dbReference type="ARBA" id="ARBA00009437"/>
    </source>
</evidence>
<comment type="similarity">
    <text evidence="1">Belongs to the LysR transcriptional regulatory family.</text>
</comment>
<evidence type="ECO:0000256" key="2">
    <source>
        <dbReference type="ARBA" id="ARBA00023015"/>
    </source>
</evidence>
<dbReference type="Proteomes" id="UP000500767">
    <property type="component" value="Plasmid unnamed5"/>
</dbReference>
<keyword evidence="6" id="KW-0614">Plasmid</keyword>
<sequence length="327" mass="35067">MKRGFKMDARSRSLLDGVPVFLAVAETRSFTRAAQRLGISPSAASQAVRALEARLGTPLIARSTRSLSLTAAGAAYLDQAGPAFAALANATLEAAGRSTRPAGPLRLTMPRSAYDGIVAPALMTFRQAYPDVELEIEVEGRLVDIVENGFDAGLRYGDLLAKDVTAVKILPASISVLTAAPAYLADHPAPSKPSDVLEHDTIVCRSRTTGIIVPWLLVAEENGSCRIDPRAPTVVGDMATQVDLTIHGHGISCSSLYCVHELLRDGKLIHVLPHWSVPLEPIHVFYPNRRGQTPALRAFVEHLRAFCSTWTAGTASLGKEHVHHHAA</sequence>
<dbReference type="PANTHER" id="PTHR30537:SF5">
    <property type="entry name" value="HTH-TYPE TRANSCRIPTIONAL ACTIVATOR TTDR-RELATED"/>
    <property type="match status" value="1"/>
</dbReference>
<name>A0A6M8I1U3_9PROT</name>
<evidence type="ECO:0000256" key="4">
    <source>
        <dbReference type="ARBA" id="ARBA00023163"/>
    </source>
</evidence>
<reference evidence="6 7" key="1">
    <citation type="journal article" date="2014" name="World J. Microbiol. Biotechnol.">
        <title>Biodiversity and physiological characteristics of Antarctic and Arctic lichens-associated bacteria.</title>
        <authorList>
            <person name="Lee Y.M."/>
            <person name="Kim E.H."/>
            <person name="Lee H.K."/>
            <person name="Hong S.G."/>
        </authorList>
    </citation>
    <scope>NUCLEOTIDE SEQUENCE [LARGE SCALE GENOMIC DNA]</scope>
    <source>
        <strain evidence="6 7">PAMC 26569</strain>
        <plasmid evidence="6">unnamed5</plasmid>
    </source>
</reference>
<dbReference type="InterPro" id="IPR058163">
    <property type="entry name" value="LysR-type_TF_proteobact-type"/>
</dbReference>
<proteinExistence type="inferred from homology"/>
<evidence type="ECO:0000256" key="3">
    <source>
        <dbReference type="ARBA" id="ARBA00023125"/>
    </source>
</evidence>
<dbReference type="Gene3D" id="3.40.190.290">
    <property type="match status" value="1"/>
</dbReference>
<keyword evidence="2" id="KW-0805">Transcription regulation</keyword>
<geneLocation type="plasmid" evidence="6 7">
    <name>unnamed5</name>
</geneLocation>
<dbReference type="SUPFAM" id="SSF53850">
    <property type="entry name" value="Periplasmic binding protein-like II"/>
    <property type="match status" value="1"/>
</dbReference>
<dbReference type="AlphaFoldDB" id="A0A6M8I1U3"/>
<dbReference type="InterPro" id="IPR005119">
    <property type="entry name" value="LysR_subst-bd"/>
</dbReference>
<dbReference type="InterPro" id="IPR036390">
    <property type="entry name" value="WH_DNA-bd_sf"/>
</dbReference>
<evidence type="ECO:0000313" key="7">
    <source>
        <dbReference type="Proteomes" id="UP000500767"/>
    </source>
</evidence>
<dbReference type="KEGG" id="lck:HN018_27720"/>
<dbReference type="Gene3D" id="1.10.10.10">
    <property type="entry name" value="Winged helix-like DNA-binding domain superfamily/Winged helix DNA-binding domain"/>
    <property type="match status" value="1"/>
</dbReference>
<keyword evidence="7" id="KW-1185">Reference proteome</keyword>
<dbReference type="PANTHER" id="PTHR30537">
    <property type="entry name" value="HTH-TYPE TRANSCRIPTIONAL REGULATOR"/>
    <property type="match status" value="1"/>
</dbReference>
<evidence type="ECO:0000313" key="6">
    <source>
        <dbReference type="EMBL" id="QKE93911.1"/>
    </source>
</evidence>
<evidence type="ECO:0000259" key="5">
    <source>
        <dbReference type="PROSITE" id="PS50931"/>
    </source>
</evidence>
<organism evidence="6 7">
    <name type="scientific">Lichenicola cladoniae</name>
    <dbReference type="NCBI Taxonomy" id="1484109"/>
    <lineage>
        <taxon>Bacteria</taxon>
        <taxon>Pseudomonadati</taxon>
        <taxon>Pseudomonadota</taxon>
        <taxon>Alphaproteobacteria</taxon>
        <taxon>Acetobacterales</taxon>
        <taxon>Acetobacteraceae</taxon>
        <taxon>Lichenicola</taxon>
    </lineage>
</organism>